<dbReference type="GO" id="GO:0071482">
    <property type="term" value="P:cellular response to light stimulus"/>
    <property type="evidence" value="ECO:0007669"/>
    <property type="project" value="UniProtKB-ARBA"/>
</dbReference>
<dbReference type="Proteomes" id="UP000515121">
    <property type="component" value="Unplaced"/>
</dbReference>
<dbReference type="RefSeq" id="XP_022719930.1">
    <property type="nucleotide sequence ID" value="XM_022864195.1"/>
</dbReference>
<feature type="domain" description="RNA polymerase sigma-70" evidence="8">
    <location>
        <begin position="535"/>
        <end position="561"/>
    </location>
</feature>
<dbReference type="Gene3D" id="1.10.601.10">
    <property type="entry name" value="RNA Polymerase Primary Sigma Factor"/>
    <property type="match status" value="1"/>
</dbReference>
<organism evidence="9 10">
    <name type="scientific">Durio zibethinus</name>
    <name type="common">Durian</name>
    <dbReference type="NCBI Taxonomy" id="66656"/>
    <lineage>
        <taxon>Eukaryota</taxon>
        <taxon>Viridiplantae</taxon>
        <taxon>Streptophyta</taxon>
        <taxon>Embryophyta</taxon>
        <taxon>Tracheophyta</taxon>
        <taxon>Spermatophyta</taxon>
        <taxon>Magnoliopsida</taxon>
        <taxon>eudicotyledons</taxon>
        <taxon>Gunneridae</taxon>
        <taxon>Pentapetalae</taxon>
        <taxon>rosids</taxon>
        <taxon>malvids</taxon>
        <taxon>Malvales</taxon>
        <taxon>Malvaceae</taxon>
        <taxon>Helicteroideae</taxon>
        <taxon>Durio</taxon>
    </lineage>
</organism>
<evidence type="ECO:0000313" key="10">
    <source>
        <dbReference type="RefSeq" id="XP_022719930.1"/>
    </source>
</evidence>
<dbReference type="KEGG" id="dzi:111277778"/>
<evidence type="ECO:0000256" key="4">
    <source>
        <dbReference type="ARBA" id="ARBA00023125"/>
    </source>
</evidence>
<keyword evidence="2 6" id="KW-0805">Transcription regulation</keyword>
<dbReference type="Pfam" id="PF04539">
    <property type="entry name" value="Sigma70_r3"/>
    <property type="match status" value="1"/>
</dbReference>
<dbReference type="SUPFAM" id="SSF88946">
    <property type="entry name" value="Sigma2 domain of RNA polymerase sigma factors"/>
    <property type="match status" value="1"/>
</dbReference>
<keyword evidence="6" id="KW-0150">Chloroplast</keyword>
<dbReference type="InterPro" id="IPR050239">
    <property type="entry name" value="Sigma-70_RNA_pol_init_factors"/>
</dbReference>
<dbReference type="PRINTS" id="PR00046">
    <property type="entry name" value="SIGMA70FCT"/>
</dbReference>
<sequence>MSCLLPQFKCQPDTFSIQFRAHHSHHLKHKESVCFRAQCVLSTTSPSTSTATTAVLDVEKLRLPSFEANPNSVVADRSWTYIGATGPPSEARFGATLATENLLASDEAVIAAAAAEAVALAQAALKVAKDAALMVENYCSAKTKMKSAAFSASDTSTSKWALFIEAERAGIAGDFLTDEGELEEDDSEQNSTKESDELEPTNEELELLEEQLSRSIAVRSKRQPERKARRTRAAEKAAANVVSVKFGSTKKKRRGALKDVDYSDSLRYFRGTTSTSRLLTANEELELSEGIQDLLKLERLQEELAERCGGQPTFAQWAAAAGVDPQTLRRRINYGVLCKDKMIKSNIRLVISIAKNYRGAGMNIQDLVQEGCRGLVRGAEKFDASKGFRFSTYAYWWIKQAVRKSLSDHSRTIRLPFHMVEATYRVKEARKRLYSENGRQPDNEEVAEATGLSMKKLTAVLLTPKAPRSLDQKIGINQNLKPSEVIADPEADTTEDILLRQFMKKDLEKVLNSLSPRERQVIRCRFGMEDGRMKTLQEIGESMGLSRERIRQIESCAFLTLKNKKRTKHLQRYLLSYA</sequence>
<reference evidence="10" key="1">
    <citation type="submission" date="2025-08" db="UniProtKB">
        <authorList>
            <consortium name="RefSeq"/>
        </authorList>
    </citation>
    <scope>IDENTIFICATION</scope>
    <source>
        <tissue evidence="10">Fruit stalk</tissue>
    </source>
</reference>
<keyword evidence="3 6" id="KW-0731">Sigma factor</keyword>
<dbReference type="SUPFAM" id="SSF88659">
    <property type="entry name" value="Sigma3 and sigma4 domains of RNA polymerase sigma factors"/>
    <property type="match status" value="2"/>
</dbReference>
<protein>
    <recommendedName>
        <fullName evidence="6">RNA polymerase sigma factor</fullName>
    </recommendedName>
</protein>
<dbReference type="InterPro" id="IPR036388">
    <property type="entry name" value="WH-like_DNA-bd_sf"/>
</dbReference>
<dbReference type="GO" id="GO:0006352">
    <property type="term" value="P:DNA-templated transcription initiation"/>
    <property type="evidence" value="ECO:0007669"/>
    <property type="project" value="UniProtKB-UniRule"/>
</dbReference>
<evidence type="ECO:0000256" key="3">
    <source>
        <dbReference type="ARBA" id="ARBA00023082"/>
    </source>
</evidence>
<dbReference type="AlphaFoldDB" id="A0A6P5WUV5"/>
<dbReference type="PROSITE" id="PS00716">
    <property type="entry name" value="SIGMA70_2"/>
    <property type="match status" value="1"/>
</dbReference>
<keyword evidence="4 6" id="KW-0238">DNA-binding</keyword>
<proteinExistence type="inferred from homology"/>
<dbReference type="FunFam" id="1.10.601.10:FF:000007">
    <property type="entry name" value="RNA polymerase sigma factor sigB"/>
    <property type="match status" value="1"/>
</dbReference>
<dbReference type="PIRSF" id="PIRSF000767">
    <property type="entry name" value="RNA_pol_sigma_SigB/C/D"/>
    <property type="match status" value="1"/>
</dbReference>
<dbReference type="CDD" id="cd06171">
    <property type="entry name" value="Sigma70_r4"/>
    <property type="match status" value="1"/>
</dbReference>
<dbReference type="GeneID" id="111277778"/>
<comment type="subcellular location">
    <subcellularLocation>
        <location evidence="6">Plastid</location>
        <location evidence="6">Chloroplast</location>
    </subcellularLocation>
</comment>
<evidence type="ECO:0000256" key="2">
    <source>
        <dbReference type="ARBA" id="ARBA00023015"/>
    </source>
</evidence>
<name>A0A6P5WUV5_DURZI</name>
<dbReference type="Gene3D" id="1.10.10.10">
    <property type="entry name" value="Winged helix-like DNA-binding domain superfamily/Winged helix DNA-binding domain"/>
    <property type="match status" value="2"/>
</dbReference>
<feature type="region of interest" description="Disordered" evidence="7">
    <location>
        <begin position="181"/>
        <end position="204"/>
    </location>
</feature>
<dbReference type="GO" id="GO:0003677">
    <property type="term" value="F:DNA binding"/>
    <property type="evidence" value="ECO:0007669"/>
    <property type="project" value="UniProtKB-KW"/>
</dbReference>
<evidence type="ECO:0000259" key="8">
    <source>
        <dbReference type="PROSITE" id="PS00716"/>
    </source>
</evidence>
<dbReference type="InterPro" id="IPR014284">
    <property type="entry name" value="RNA_pol_sigma-70_dom"/>
</dbReference>
<dbReference type="InterPro" id="IPR016262">
    <property type="entry name" value="RNA_pol_sigma_SigB/C/D/F"/>
</dbReference>
<keyword evidence="9" id="KW-1185">Reference proteome</keyword>
<dbReference type="PANTHER" id="PTHR30603:SF57">
    <property type="entry name" value="RNA POLYMERASE SIGMA FACTOR SIGB"/>
    <property type="match status" value="1"/>
</dbReference>
<dbReference type="InterPro" id="IPR007630">
    <property type="entry name" value="RNA_pol_sigma70_r4"/>
</dbReference>
<dbReference type="InterPro" id="IPR007627">
    <property type="entry name" value="RNA_pol_sigma70_r2"/>
</dbReference>
<keyword evidence="5 6" id="KW-0804">Transcription</keyword>
<dbReference type="InterPro" id="IPR007624">
    <property type="entry name" value="RNA_pol_sigma70_r3"/>
</dbReference>
<evidence type="ECO:0000256" key="7">
    <source>
        <dbReference type="SAM" id="MobiDB-lite"/>
    </source>
</evidence>
<dbReference type="Pfam" id="PF04545">
    <property type="entry name" value="Sigma70_r4"/>
    <property type="match status" value="1"/>
</dbReference>
<evidence type="ECO:0000256" key="5">
    <source>
        <dbReference type="ARBA" id="ARBA00023163"/>
    </source>
</evidence>
<evidence type="ECO:0000256" key="6">
    <source>
        <dbReference type="PIRNR" id="PIRNR000767"/>
    </source>
</evidence>
<dbReference type="GO" id="GO:0016987">
    <property type="term" value="F:sigma factor activity"/>
    <property type="evidence" value="ECO:0007669"/>
    <property type="project" value="UniProtKB-UniRule"/>
</dbReference>
<dbReference type="OrthoDB" id="206108at2759"/>
<dbReference type="InterPro" id="IPR000943">
    <property type="entry name" value="RNA_pol_sigma70"/>
</dbReference>
<dbReference type="InterPro" id="IPR013325">
    <property type="entry name" value="RNA_pol_sigma_r2"/>
</dbReference>
<accession>A0A6P5WUV5</accession>
<keyword evidence="6" id="KW-0934">Plastid</keyword>
<comment type="function">
    <text evidence="6">Sigma factors are initiation factors that promote the attachment of plastid-encoded RNA polymerase (PEP) to specific initiation sites and are then released.</text>
</comment>
<dbReference type="Pfam" id="PF04542">
    <property type="entry name" value="Sigma70_r2"/>
    <property type="match status" value="1"/>
</dbReference>
<dbReference type="InterPro" id="IPR013324">
    <property type="entry name" value="RNA_pol_sigma_r3/r4-like"/>
</dbReference>
<dbReference type="PANTHER" id="PTHR30603">
    <property type="entry name" value="RNA POLYMERASE SIGMA FACTOR RPO"/>
    <property type="match status" value="1"/>
</dbReference>
<evidence type="ECO:0000313" key="9">
    <source>
        <dbReference type="Proteomes" id="UP000515121"/>
    </source>
</evidence>
<dbReference type="NCBIfam" id="TIGR02937">
    <property type="entry name" value="sigma70-ECF"/>
    <property type="match status" value="1"/>
</dbReference>
<gene>
    <name evidence="10" type="primary">LOC111277778</name>
</gene>
<dbReference type="GO" id="GO:0009507">
    <property type="term" value="C:chloroplast"/>
    <property type="evidence" value="ECO:0007669"/>
    <property type="project" value="UniProtKB-SubCell"/>
</dbReference>
<comment type="similarity">
    <text evidence="1 6">Belongs to the sigma-70 factor family.</text>
</comment>
<evidence type="ECO:0000256" key="1">
    <source>
        <dbReference type="ARBA" id="ARBA00007788"/>
    </source>
</evidence>